<dbReference type="OMA" id="WMHASAS"/>
<accession>A0A1C7MG46</accession>
<comment type="caution">
    <text evidence="2">The sequence shown here is derived from an EMBL/GenBank/DDBJ whole genome shotgun (WGS) entry which is preliminary data.</text>
</comment>
<gene>
    <name evidence="2" type="ORF">A0H81_04306</name>
</gene>
<dbReference type="OrthoDB" id="2535907at2759"/>
<organism evidence="2 3">
    <name type="scientific">Grifola frondosa</name>
    <name type="common">Maitake</name>
    <name type="synonym">Polyporus frondosus</name>
    <dbReference type="NCBI Taxonomy" id="5627"/>
    <lineage>
        <taxon>Eukaryota</taxon>
        <taxon>Fungi</taxon>
        <taxon>Dikarya</taxon>
        <taxon>Basidiomycota</taxon>
        <taxon>Agaricomycotina</taxon>
        <taxon>Agaricomycetes</taxon>
        <taxon>Polyporales</taxon>
        <taxon>Grifolaceae</taxon>
        <taxon>Grifola</taxon>
    </lineage>
</organism>
<evidence type="ECO:0000313" key="3">
    <source>
        <dbReference type="Proteomes" id="UP000092993"/>
    </source>
</evidence>
<keyword evidence="3" id="KW-1185">Reference proteome</keyword>
<reference evidence="2 3" key="1">
    <citation type="submission" date="2016-03" db="EMBL/GenBank/DDBJ databases">
        <title>Whole genome sequencing of Grifola frondosa 9006-11.</title>
        <authorList>
            <person name="Min B."/>
            <person name="Park H."/>
            <person name="Kim J.-G."/>
            <person name="Cho H."/>
            <person name="Oh Y.-L."/>
            <person name="Kong W.-S."/>
            <person name="Choi I.-G."/>
        </authorList>
    </citation>
    <scope>NUCLEOTIDE SEQUENCE [LARGE SCALE GENOMIC DNA]</scope>
    <source>
        <strain evidence="2 3">9006-11</strain>
    </source>
</reference>
<dbReference type="Pfam" id="PF20719">
    <property type="entry name" value="Med16_C"/>
    <property type="match status" value="1"/>
</dbReference>
<sequence>MSLLDSDSNGLSEMWMGEILGVAIEVYMARARRAENSPDKDKLTACWRIAHDIASLSACCSAFEDCQEGEVYDLDAIWQLIGMTSWFIILIEKLLKQCVMADGHPVPLPVKTIEADISFEHPIFLLLAHPYALSRVQTVLAHVRRFRRHVAGVSAKGENSQIAKDVLIDVIDGCGANLDILGPVLSDVLRDTKTLSVDDLRRSLVSCCPVPALRVHMRKEVDRVLNSKVIDRPRLFVKPGDLIDGISCISMVEHHIKEKDMDIVSKGLLLHSKSGNLCLRCGGKSEVLVEGTGEAGDASLRWRTWEKAWTRRCVCGGTWIHSSV</sequence>
<dbReference type="EMBL" id="LUGG01000004">
    <property type="protein sequence ID" value="OBZ75808.1"/>
    <property type="molecule type" value="Genomic_DNA"/>
</dbReference>
<protein>
    <recommendedName>
        <fullName evidence="1">Mediator complex subunit 16 C-terminal domain-containing protein</fullName>
    </recommendedName>
</protein>
<feature type="domain" description="Mediator complex subunit 16 C-terminal" evidence="1">
    <location>
        <begin position="276"/>
        <end position="320"/>
    </location>
</feature>
<dbReference type="Proteomes" id="UP000092993">
    <property type="component" value="Unassembled WGS sequence"/>
</dbReference>
<dbReference type="InterPro" id="IPR048339">
    <property type="entry name" value="Mediator_Med16_C"/>
</dbReference>
<dbReference type="STRING" id="5627.A0A1C7MG46"/>
<dbReference type="AlphaFoldDB" id="A0A1C7MG46"/>
<proteinExistence type="predicted"/>
<name>A0A1C7MG46_GRIFR</name>
<evidence type="ECO:0000259" key="1">
    <source>
        <dbReference type="Pfam" id="PF20719"/>
    </source>
</evidence>
<evidence type="ECO:0000313" key="2">
    <source>
        <dbReference type="EMBL" id="OBZ75808.1"/>
    </source>
</evidence>